<dbReference type="PROSITE" id="PS52029">
    <property type="entry name" value="LD_TPASE"/>
    <property type="match status" value="1"/>
</dbReference>
<organism evidence="12 13">
    <name type="scientific">Geotoga petraea</name>
    <dbReference type="NCBI Taxonomy" id="28234"/>
    <lineage>
        <taxon>Bacteria</taxon>
        <taxon>Thermotogati</taxon>
        <taxon>Thermotogota</taxon>
        <taxon>Thermotogae</taxon>
        <taxon>Petrotogales</taxon>
        <taxon>Petrotogaceae</taxon>
        <taxon>Geotoga</taxon>
    </lineage>
</organism>
<dbReference type="Proteomes" id="UP000199322">
    <property type="component" value="Unassembled WGS sequence"/>
</dbReference>
<evidence type="ECO:0000256" key="4">
    <source>
        <dbReference type="ARBA" id="ARBA00022679"/>
    </source>
</evidence>
<keyword evidence="3" id="KW-0328">Glycosyltransferase</keyword>
<dbReference type="UniPathway" id="UPA00219"/>
<dbReference type="EMBL" id="FMYV01000004">
    <property type="protein sequence ID" value="SDC51737.1"/>
    <property type="molecule type" value="Genomic_DNA"/>
</dbReference>
<dbReference type="Gene3D" id="3.10.350.10">
    <property type="entry name" value="LysM domain"/>
    <property type="match status" value="1"/>
</dbReference>
<dbReference type="InterPro" id="IPR005490">
    <property type="entry name" value="LD_TPept_cat_dom"/>
</dbReference>
<proteinExistence type="inferred from homology"/>
<dbReference type="SUPFAM" id="SSF54106">
    <property type="entry name" value="LysM domain"/>
    <property type="match status" value="1"/>
</dbReference>
<dbReference type="PANTHER" id="PTHR30582:SF24">
    <property type="entry name" value="L,D-TRANSPEPTIDASE ERFK_SRFK-RELATED"/>
    <property type="match status" value="1"/>
</dbReference>
<evidence type="ECO:0000256" key="7">
    <source>
        <dbReference type="ARBA" id="ARBA00022984"/>
    </source>
</evidence>
<evidence type="ECO:0000313" key="12">
    <source>
        <dbReference type="EMBL" id="SDC51737.1"/>
    </source>
</evidence>
<comment type="pathway">
    <text evidence="1 9">Cell wall biogenesis; peptidoglycan biosynthesis.</text>
</comment>
<dbReference type="RefSeq" id="WP_091403728.1">
    <property type="nucleotide sequence ID" value="NZ_FMYV01000004.1"/>
</dbReference>
<dbReference type="Pfam" id="PF03734">
    <property type="entry name" value="YkuD"/>
    <property type="match status" value="1"/>
</dbReference>
<dbReference type="InterPro" id="IPR038063">
    <property type="entry name" value="Transpep_catalytic_dom"/>
</dbReference>
<dbReference type="InterPro" id="IPR018392">
    <property type="entry name" value="LysM"/>
</dbReference>
<comment type="similarity">
    <text evidence="2">Belongs to the YkuD family.</text>
</comment>
<gene>
    <name evidence="12" type="ORF">SAMN04488588_1270</name>
</gene>
<dbReference type="GO" id="GO:0018104">
    <property type="term" value="P:peptidoglycan-protein cross-linking"/>
    <property type="evidence" value="ECO:0007669"/>
    <property type="project" value="TreeGrafter"/>
</dbReference>
<dbReference type="PROSITE" id="PS51782">
    <property type="entry name" value="LYSM"/>
    <property type="match status" value="1"/>
</dbReference>
<feature type="active site" description="Proton donor/acceptor" evidence="9">
    <location>
        <position position="348"/>
    </location>
</feature>
<keyword evidence="4" id="KW-0808">Transferase</keyword>
<name>A0A1G6M8R5_9BACT</name>
<dbReference type="Gene3D" id="2.40.440.10">
    <property type="entry name" value="L,D-transpeptidase catalytic domain-like"/>
    <property type="match status" value="1"/>
</dbReference>
<evidence type="ECO:0000259" key="11">
    <source>
        <dbReference type="PROSITE" id="PS52029"/>
    </source>
</evidence>
<keyword evidence="6 9" id="KW-0133">Cell shape</keyword>
<keyword evidence="13" id="KW-1185">Reference proteome</keyword>
<protein>
    <submittedName>
        <fullName evidence="12">LysM domain-containing protein</fullName>
    </submittedName>
</protein>
<sequence length="405" mass="47167">MKKKLLLLSILLLMINIFSFDIGIEENRYFPNKKIKEYILTSSIEGIDEVKVYLMNNALREELEVKENFKGNYSFRISLNNLVGNNNLLVKVYYDDKEFSKFYPNFVDSKSYKTETEIKIIPLKSEEGLDFLIDVNYSENVSLKQIEVNNKYLSTISDLREYIKSLENGSYNLDFQFEDNTNSKFSRSVEILKIDDFVMSNNSIKPQEKIQEIKYYVVKKGDSIYKIAKEYGVTPGDILNINDLKEPSKIYVGQVLKIGKVDYGQSVLRLEIDLSNNFLYLYYDDLLIKKYLVAVGRSDSTPPGYYRIYYKEKEPPLYWGDEIIYSGSIINGIGSRWLQLSQPQYGIHGTTKPWEIGKMISHGCIRMFNFNVEELDFITSLGTEVYVFRDKQEKAMLKNGESKNE</sequence>
<dbReference type="Pfam" id="PF01476">
    <property type="entry name" value="LysM"/>
    <property type="match status" value="1"/>
</dbReference>
<feature type="domain" description="L,D-TPase catalytic" evidence="11">
    <location>
        <begin position="268"/>
        <end position="388"/>
    </location>
</feature>
<evidence type="ECO:0000256" key="3">
    <source>
        <dbReference type="ARBA" id="ARBA00022676"/>
    </source>
</evidence>
<evidence type="ECO:0000256" key="1">
    <source>
        <dbReference type="ARBA" id="ARBA00004752"/>
    </source>
</evidence>
<evidence type="ECO:0000256" key="9">
    <source>
        <dbReference type="PROSITE-ProRule" id="PRU01373"/>
    </source>
</evidence>
<dbReference type="CDD" id="cd00118">
    <property type="entry name" value="LysM"/>
    <property type="match status" value="1"/>
</dbReference>
<keyword evidence="8 9" id="KW-0961">Cell wall biogenesis/degradation</keyword>
<evidence type="ECO:0000256" key="5">
    <source>
        <dbReference type="ARBA" id="ARBA00022801"/>
    </source>
</evidence>
<dbReference type="InterPro" id="IPR036779">
    <property type="entry name" value="LysM_dom_sf"/>
</dbReference>
<feature type="domain" description="LysM" evidence="10">
    <location>
        <begin position="214"/>
        <end position="258"/>
    </location>
</feature>
<evidence type="ECO:0000256" key="8">
    <source>
        <dbReference type="ARBA" id="ARBA00023316"/>
    </source>
</evidence>
<keyword evidence="5" id="KW-0378">Hydrolase</keyword>
<evidence type="ECO:0000313" key="13">
    <source>
        <dbReference type="Proteomes" id="UP000199322"/>
    </source>
</evidence>
<dbReference type="GO" id="GO:0071555">
    <property type="term" value="P:cell wall organization"/>
    <property type="evidence" value="ECO:0007669"/>
    <property type="project" value="UniProtKB-UniRule"/>
</dbReference>
<evidence type="ECO:0000259" key="10">
    <source>
        <dbReference type="PROSITE" id="PS51782"/>
    </source>
</evidence>
<dbReference type="AlphaFoldDB" id="A0A1G6M8R5"/>
<dbReference type="GO" id="GO:0008360">
    <property type="term" value="P:regulation of cell shape"/>
    <property type="evidence" value="ECO:0007669"/>
    <property type="project" value="UniProtKB-UniRule"/>
</dbReference>
<keyword evidence="7 9" id="KW-0573">Peptidoglycan synthesis</keyword>
<dbReference type="GO" id="GO:0016757">
    <property type="term" value="F:glycosyltransferase activity"/>
    <property type="evidence" value="ECO:0007669"/>
    <property type="project" value="UniProtKB-KW"/>
</dbReference>
<reference evidence="12 13" key="1">
    <citation type="submission" date="2016-10" db="EMBL/GenBank/DDBJ databases">
        <authorList>
            <person name="de Groot N.N."/>
        </authorList>
    </citation>
    <scope>NUCLEOTIDE SEQUENCE [LARGE SCALE GENOMIC DNA]</scope>
    <source>
        <strain evidence="12 13">WG14</strain>
    </source>
</reference>
<feature type="active site" description="Nucleophile" evidence="9">
    <location>
        <position position="364"/>
    </location>
</feature>
<dbReference type="InterPro" id="IPR050979">
    <property type="entry name" value="LD-transpeptidase"/>
</dbReference>
<dbReference type="SUPFAM" id="SSF141523">
    <property type="entry name" value="L,D-transpeptidase catalytic domain-like"/>
    <property type="match status" value="1"/>
</dbReference>
<accession>A0A1G6M8R5</accession>
<dbReference type="GO" id="GO:0071972">
    <property type="term" value="F:peptidoglycan L,D-transpeptidase activity"/>
    <property type="evidence" value="ECO:0007669"/>
    <property type="project" value="TreeGrafter"/>
</dbReference>
<dbReference type="GO" id="GO:0005576">
    <property type="term" value="C:extracellular region"/>
    <property type="evidence" value="ECO:0007669"/>
    <property type="project" value="TreeGrafter"/>
</dbReference>
<dbReference type="PANTHER" id="PTHR30582">
    <property type="entry name" value="L,D-TRANSPEPTIDASE"/>
    <property type="match status" value="1"/>
</dbReference>
<evidence type="ECO:0000256" key="6">
    <source>
        <dbReference type="ARBA" id="ARBA00022960"/>
    </source>
</evidence>
<dbReference type="STRING" id="28234.SAMN04488588_1270"/>
<dbReference type="SMART" id="SM00257">
    <property type="entry name" value="LysM"/>
    <property type="match status" value="1"/>
</dbReference>
<dbReference type="CDD" id="cd16913">
    <property type="entry name" value="YkuD_like"/>
    <property type="match status" value="1"/>
</dbReference>
<evidence type="ECO:0000256" key="2">
    <source>
        <dbReference type="ARBA" id="ARBA00005992"/>
    </source>
</evidence>